<proteinExistence type="predicted"/>
<organism evidence="1 2">
    <name type="scientific">Streptomyces vietnamensis</name>
    <dbReference type="NCBI Taxonomy" id="362257"/>
    <lineage>
        <taxon>Bacteria</taxon>
        <taxon>Bacillati</taxon>
        <taxon>Actinomycetota</taxon>
        <taxon>Actinomycetes</taxon>
        <taxon>Kitasatosporales</taxon>
        <taxon>Streptomycetaceae</taxon>
        <taxon>Streptomyces</taxon>
    </lineage>
</organism>
<protein>
    <submittedName>
        <fullName evidence="1">Uncharacterized protein</fullName>
    </submittedName>
</protein>
<dbReference type="STRING" id="362257.SVTN_21545"/>
<dbReference type="HOGENOM" id="CLU_2556991_0_0_11"/>
<evidence type="ECO:0000313" key="1">
    <source>
        <dbReference type="EMBL" id="AJF66575.1"/>
    </source>
</evidence>
<name>A0A0B5HXA6_9ACTN</name>
<dbReference type="AlphaFoldDB" id="A0A0B5HXA6"/>
<gene>
    <name evidence="1" type="ORF">SVTN_21545</name>
</gene>
<accession>A0A0B5HXA6</accession>
<dbReference type="Proteomes" id="UP000031774">
    <property type="component" value="Chromosome"/>
</dbReference>
<reference evidence="1 2" key="1">
    <citation type="submission" date="2014-12" db="EMBL/GenBank/DDBJ databases">
        <title>Complete genome sequence of Streptomyces vietnamensis strain GIMV4.0001, a genetic manipulable producer of the benzoisochromanequinone antibiotic granaticin.</title>
        <authorList>
            <person name="Deng M.R."/>
            <person name="Guo J."/>
            <person name="Ma L.Y."/>
            <person name="Feng G.D."/>
            <person name="Mo C.Y."/>
            <person name="Zhu H.H."/>
        </authorList>
    </citation>
    <scope>NUCLEOTIDE SEQUENCE [LARGE SCALE GENOMIC DNA]</scope>
    <source>
        <strain evidence="2">GIMV4.0001</strain>
    </source>
</reference>
<sequence length="82" mass="9560">MDQLLAGSIARIRGRPRSKTSRAWAALHRDGDDRWVVRQGGPDRLWDRVEEHVARWRRDGSPDLGRFRITVTPETQTITWPN</sequence>
<dbReference type="RefSeq" id="WP_041130575.1">
    <property type="nucleotide sequence ID" value="NZ_CP010407.1"/>
</dbReference>
<dbReference type="EMBL" id="CP010407">
    <property type="protein sequence ID" value="AJF66575.1"/>
    <property type="molecule type" value="Genomic_DNA"/>
</dbReference>
<dbReference type="KEGG" id="svt:SVTN_21545"/>
<evidence type="ECO:0000313" key="2">
    <source>
        <dbReference type="Proteomes" id="UP000031774"/>
    </source>
</evidence>
<keyword evidence="2" id="KW-1185">Reference proteome</keyword>